<gene>
    <name evidence="12" type="ORF">HGUI_00344</name>
</gene>
<keyword evidence="6 10" id="KW-1133">Transmembrane helix</keyword>
<reference evidence="13" key="1">
    <citation type="submission" date="2016-11" db="EMBL/GenBank/DDBJ databases">
        <authorList>
            <person name="Guldener U."/>
        </authorList>
    </citation>
    <scope>NUCLEOTIDE SEQUENCE [LARGE SCALE GENOMIC DNA]</scope>
</reference>
<comment type="subcellular location">
    <subcellularLocation>
        <location evidence="9">Membrane</location>
        <topology evidence="9">Multi-pass membrane protein</topology>
    </subcellularLocation>
    <subcellularLocation>
        <location evidence="1">Mitochondrion inner membrane</location>
        <topology evidence="1">Multi-pass membrane protein</topology>
    </subcellularLocation>
</comment>
<dbReference type="GO" id="GO:0032979">
    <property type="term" value="P:protein insertion into mitochondrial inner membrane from matrix"/>
    <property type="evidence" value="ECO:0007669"/>
    <property type="project" value="TreeGrafter"/>
</dbReference>
<keyword evidence="3 9" id="KW-0812">Transmembrane</keyword>
<evidence type="ECO:0000256" key="7">
    <source>
        <dbReference type="ARBA" id="ARBA00023128"/>
    </source>
</evidence>
<sequence length="382" mass="43527">MLKTPKPFNNLKLLNNNFKNINTYRSFSYINQSNTSFRLNQYNQVFKRNNSTDADKVIKETVDKSVEFTSTLPDFNSQAENIASLTDQSFGYLKSLGMVEHPFYWLPDTIQQILELEHVFLGMQWGTAIVVTTLLGKMLLLPMMMKQKDVALKQAQFQKEAEPYNQKLYDGDLQNFQNVSVKLNQLKLQHGVDNQMKYLILPTVANSAFAISMFSGIRQMCNYPAMGMDVGGWLWFTDLSAVDPYLGLQFLSSISIYLYTKYGMMQDMQATNPGQTGMLSSPLMLKFLRVLPFLTIPLTMNLPSGVVLFISVSALTSVASSKLLKHTATRKLFGFKPFPTKEELEKMKPAAKTGQAEGFSGMVRKFTDAQKKQKEFMQKYYR</sequence>
<dbReference type="CDD" id="cd20069">
    <property type="entry name" value="5TM_Oxa1-like"/>
    <property type="match status" value="1"/>
</dbReference>
<evidence type="ECO:0000256" key="10">
    <source>
        <dbReference type="SAM" id="Phobius"/>
    </source>
</evidence>
<dbReference type="Pfam" id="PF02096">
    <property type="entry name" value="60KD_IMP"/>
    <property type="match status" value="1"/>
</dbReference>
<comment type="similarity">
    <text evidence="2 9">Belongs to the OXA1/ALB3/YidC family.</text>
</comment>
<evidence type="ECO:0000256" key="5">
    <source>
        <dbReference type="ARBA" id="ARBA00022946"/>
    </source>
</evidence>
<evidence type="ECO:0000259" key="11">
    <source>
        <dbReference type="Pfam" id="PF02096"/>
    </source>
</evidence>
<protein>
    <recommendedName>
        <fullName evidence="11">Membrane insertase YidC/Oxa/ALB C-terminal domain-containing protein</fullName>
    </recommendedName>
</protein>
<keyword evidence="5" id="KW-0809">Transit peptide</keyword>
<dbReference type="PANTHER" id="PTHR12428:SF66">
    <property type="entry name" value="MITOCHONDRIAL INNER MEMBRANE PROTEIN OXA1L"/>
    <property type="match status" value="1"/>
</dbReference>
<evidence type="ECO:0000256" key="1">
    <source>
        <dbReference type="ARBA" id="ARBA00004448"/>
    </source>
</evidence>
<feature type="transmembrane region" description="Helical" evidence="10">
    <location>
        <begin position="198"/>
        <end position="217"/>
    </location>
</feature>
<feature type="transmembrane region" description="Helical" evidence="10">
    <location>
        <begin position="119"/>
        <end position="140"/>
    </location>
</feature>
<dbReference type="InterPro" id="IPR028055">
    <property type="entry name" value="YidC/Oxa/ALB_C"/>
</dbReference>
<keyword evidence="7" id="KW-0496">Mitochondrion</keyword>
<evidence type="ECO:0000256" key="3">
    <source>
        <dbReference type="ARBA" id="ARBA00022692"/>
    </source>
</evidence>
<dbReference type="PANTHER" id="PTHR12428">
    <property type="entry name" value="OXA1"/>
    <property type="match status" value="1"/>
</dbReference>
<keyword evidence="4" id="KW-0999">Mitochondrion inner membrane</keyword>
<evidence type="ECO:0000256" key="9">
    <source>
        <dbReference type="RuleBase" id="RU003945"/>
    </source>
</evidence>
<organism evidence="12 13">
    <name type="scientific">Hanseniaspora guilliermondii</name>
    <dbReference type="NCBI Taxonomy" id="56406"/>
    <lineage>
        <taxon>Eukaryota</taxon>
        <taxon>Fungi</taxon>
        <taxon>Dikarya</taxon>
        <taxon>Ascomycota</taxon>
        <taxon>Saccharomycotina</taxon>
        <taxon>Saccharomycetes</taxon>
        <taxon>Saccharomycodales</taxon>
        <taxon>Saccharomycodaceae</taxon>
        <taxon>Hanseniaspora</taxon>
    </lineage>
</organism>
<evidence type="ECO:0000256" key="4">
    <source>
        <dbReference type="ARBA" id="ARBA00022792"/>
    </source>
</evidence>
<proteinExistence type="inferred from homology"/>
<name>A0A1L0AVK4_9ASCO</name>
<evidence type="ECO:0000313" key="13">
    <source>
        <dbReference type="Proteomes" id="UP000183365"/>
    </source>
</evidence>
<dbReference type="EMBL" id="FQNF01000004">
    <property type="protein sequence ID" value="SGZ38144.1"/>
    <property type="molecule type" value="Genomic_DNA"/>
</dbReference>
<dbReference type="VEuPathDB" id="FungiDB:HGUI_00344"/>
<keyword evidence="8 10" id="KW-0472">Membrane</keyword>
<accession>A0A1L0AVK4</accession>
<evidence type="ECO:0000256" key="6">
    <source>
        <dbReference type="ARBA" id="ARBA00022989"/>
    </source>
</evidence>
<dbReference type="AlphaFoldDB" id="A0A1L0AVK4"/>
<evidence type="ECO:0000256" key="2">
    <source>
        <dbReference type="ARBA" id="ARBA00009877"/>
    </source>
</evidence>
<evidence type="ECO:0000256" key="8">
    <source>
        <dbReference type="ARBA" id="ARBA00023136"/>
    </source>
</evidence>
<keyword evidence="13" id="KW-1185">Reference proteome</keyword>
<dbReference type="Proteomes" id="UP000183365">
    <property type="component" value="Unassembled WGS sequence"/>
</dbReference>
<dbReference type="GO" id="GO:0005743">
    <property type="term" value="C:mitochondrial inner membrane"/>
    <property type="evidence" value="ECO:0007669"/>
    <property type="project" value="UniProtKB-SubCell"/>
</dbReference>
<dbReference type="GO" id="GO:0032977">
    <property type="term" value="F:membrane insertase activity"/>
    <property type="evidence" value="ECO:0007669"/>
    <property type="project" value="InterPro"/>
</dbReference>
<feature type="domain" description="Membrane insertase YidC/Oxa/ALB C-terminal" evidence="11">
    <location>
        <begin position="125"/>
        <end position="323"/>
    </location>
</feature>
<dbReference type="InterPro" id="IPR001708">
    <property type="entry name" value="YidC/ALB3/OXA1/COX18"/>
</dbReference>
<dbReference type="OrthoDB" id="2148490at2759"/>
<evidence type="ECO:0000313" key="12">
    <source>
        <dbReference type="EMBL" id="SGZ38144.1"/>
    </source>
</evidence>